<name>A0ABT5UXB0_9VIBR</name>
<gene>
    <name evidence="5" type="primary">modA</name>
    <name evidence="5" type="ORF">PUN32_03470</name>
</gene>
<comment type="caution">
    <text evidence="5">The sequence shown here is derived from an EMBL/GenBank/DDBJ whole genome shotgun (WGS) entry which is preliminary data.</text>
</comment>
<dbReference type="NCBIfam" id="TIGR01256">
    <property type="entry name" value="modA"/>
    <property type="match status" value="1"/>
</dbReference>
<proteinExistence type="inferred from homology"/>
<dbReference type="Gene3D" id="3.40.190.10">
    <property type="entry name" value="Periplasmic binding protein-like II"/>
    <property type="match status" value="2"/>
</dbReference>
<dbReference type="PANTHER" id="PTHR30632">
    <property type="entry name" value="MOLYBDATE-BINDING PERIPLASMIC PROTEIN"/>
    <property type="match status" value="1"/>
</dbReference>
<organism evidence="5 6">
    <name type="scientific">Vibrio chanodichtyis</name>
    <dbReference type="NCBI Taxonomy" id="3027932"/>
    <lineage>
        <taxon>Bacteria</taxon>
        <taxon>Pseudomonadati</taxon>
        <taxon>Pseudomonadota</taxon>
        <taxon>Gammaproteobacteria</taxon>
        <taxon>Vibrionales</taxon>
        <taxon>Vibrionaceae</taxon>
        <taxon>Vibrio</taxon>
    </lineage>
</organism>
<evidence type="ECO:0000256" key="1">
    <source>
        <dbReference type="ARBA" id="ARBA00009175"/>
    </source>
</evidence>
<comment type="similarity">
    <text evidence="1">Belongs to the bacterial solute-binding protein ModA family.</text>
</comment>
<evidence type="ECO:0000256" key="2">
    <source>
        <dbReference type="ARBA" id="ARBA00022723"/>
    </source>
</evidence>
<dbReference type="PANTHER" id="PTHR30632:SF17">
    <property type="entry name" value="MOLYBDATE-BINDING PROTEIN MODA"/>
    <property type="match status" value="1"/>
</dbReference>
<keyword evidence="3 4" id="KW-0732">Signal</keyword>
<protein>
    <submittedName>
        <fullName evidence="5">Molybdate ABC transporter substrate-binding protein</fullName>
    </submittedName>
</protein>
<keyword evidence="6" id="KW-1185">Reference proteome</keyword>
<evidence type="ECO:0000256" key="3">
    <source>
        <dbReference type="ARBA" id="ARBA00022729"/>
    </source>
</evidence>
<dbReference type="Proteomes" id="UP001216189">
    <property type="component" value="Unassembled WGS sequence"/>
</dbReference>
<dbReference type="SUPFAM" id="SSF53850">
    <property type="entry name" value="Periplasmic binding protein-like II"/>
    <property type="match status" value="1"/>
</dbReference>
<keyword evidence="2" id="KW-0479">Metal-binding</keyword>
<dbReference type="RefSeq" id="WP_274721778.1">
    <property type="nucleotide sequence ID" value="NZ_JARBFT010000002.1"/>
</dbReference>
<dbReference type="NCBIfam" id="NF007958">
    <property type="entry name" value="PRK10677.1"/>
    <property type="match status" value="1"/>
</dbReference>
<dbReference type="InterPro" id="IPR005950">
    <property type="entry name" value="ModA"/>
</dbReference>
<feature type="chain" id="PRO_5046508174" evidence="4">
    <location>
        <begin position="21"/>
        <end position="252"/>
    </location>
</feature>
<feature type="signal peptide" evidence="4">
    <location>
        <begin position="1"/>
        <end position="20"/>
    </location>
</feature>
<dbReference type="InterPro" id="IPR050682">
    <property type="entry name" value="ModA/WtpA"/>
</dbReference>
<dbReference type="Pfam" id="PF13531">
    <property type="entry name" value="SBP_bac_11"/>
    <property type="match status" value="1"/>
</dbReference>
<accession>A0ABT5UXB0</accession>
<evidence type="ECO:0000313" key="5">
    <source>
        <dbReference type="EMBL" id="MDE1514073.1"/>
    </source>
</evidence>
<dbReference type="EMBL" id="JARBFT010000002">
    <property type="protein sequence ID" value="MDE1514073.1"/>
    <property type="molecule type" value="Genomic_DNA"/>
</dbReference>
<evidence type="ECO:0000256" key="4">
    <source>
        <dbReference type="SAM" id="SignalP"/>
    </source>
</evidence>
<reference evidence="5 6" key="1">
    <citation type="submission" date="2023-02" db="EMBL/GenBank/DDBJ databases">
        <title>Vibrio intestini sp. nov., a close relative of Vibrio cholerae isolated from the intestine of Healthy Culter dabryi.</title>
        <authorList>
            <person name="Wu N."/>
        </authorList>
    </citation>
    <scope>NUCLEOTIDE SEQUENCE [LARGE SCALE GENOMIC DNA]</scope>
    <source>
        <strain evidence="5 6">DSL-7</strain>
    </source>
</reference>
<dbReference type="PIRSF" id="PIRSF004846">
    <property type="entry name" value="ModA"/>
    <property type="match status" value="1"/>
</dbReference>
<sequence length="252" mass="27439">MFKRMTLLLCLAVHVLPVSAQETLRIYAASSMTNAVEALVDAYQQQHDVKLVTVFGGSSSLARQIEVGAPADLFISASEDWADYLVEKSLVEKQQVVTLAANRLVLIRPTAQPIEAFDLQNLTAWQAALADSRLAVAQVDAVPAGVYAKQALQHLGVWSGLETRLAQTNNVRIVLALVERGESPLGIVYKTDAILSDKVALVSDFPEQSHQAIRYPLVQLNDKAANAELVAFLRSAAAQQILQRFGFESVSE</sequence>
<evidence type="ECO:0000313" key="6">
    <source>
        <dbReference type="Proteomes" id="UP001216189"/>
    </source>
</evidence>